<dbReference type="InterPro" id="IPR031158">
    <property type="entry name" value="GH10_AS"/>
</dbReference>
<keyword evidence="8 10" id="KW-0624">Polysaccharide degradation</keyword>
<comment type="similarity">
    <text evidence="2 10">Belongs to the glycosyl hydrolase 10 (cellulase F) family.</text>
</comment>
<organism evidence="13 14">
    <name type="scientific">Undibacterium hunanense</name>
    <dbReference type="NCBI Taxonomy" id="2762292"/>
    <lineage>
        <taxon>Bacteria</taxon>
        <taxon>Pseudomonadati</taxon>
        <taxon>Pseudomonadota</taxon>
        <taxon>Betaproteobacteria</taxon>
        <taxon>Burkholderiales</taxon>
        <taxon>Oxalobacteraceae</taxon>
        <taxon>Undibacterium</taxon>
    </lineage>
</organism>
<protein>
    <recommendedName>
        <fullName evidence="10">Beta-xylanase</fullName>
        <ecNumber evidence="10">3.2.1.8</ecNumber>
    </recommendedName>
</protein>
<dbReference type="SUPFAM" id="SSF51445">
    <property type="entry name" value="(Trans)glycosidases"/>
    <property type="match status" value="1"/>
</dbReference>
<evidence type="ECO:0000256" key="3">
    <source>
        <dbReference type="ARBA" id="ARBA00022651"/>
    </source>
</evidence>
<evidence type="ECO:0000313" key="14">
    <source>
        <dbReference type="Proteomes" id="UP000650424"/>
    </source>
</evidence>
<dbReference type="PROSITE" id="PS00591">
    <property type="entry name" value="GH10_1"/>
    <property type="match status" value="1"/>
</dbReference>
<evidence type="ECO:0000256" key="2">
    <source>
        <dbReference type="ARBA" id="ARBA00007495"/>
    </source>
</evidence>
<comment type="catalytic activity">
    <reaction evidence="1 10">
        <text>Endohydrolysis of (1-&gt;4)-beta-D-xylosidic linkages in xylans.</text>
        <dbReference type="EC" id="3.2.1.8"/>
    </reaction>
</comment>
<feature type="signal peptide" evidence="11">
    <location>
        <begin position="1"/>
        <end position="23"/>
    </location>
</feature>
<evidence type="ECO:0000256" key="5">
    <source>
        <dbReference type="ARBA" id="ARBA00022801"/>
    </source>
</evidence>
<dbReference type="PANTHER" id="PTHR31490">
    <property type="entry name" value="GLYCOSYL HYDROLASE"/>
    <property type="match status" value="1"/>
</dbReference>
<dbReference type="EC" id="3.2.1.8" evidence="10"/>
<dbReference type="RefSeq" id="WP_186948317.1">
    <property type="nucleotide sequence ID" value="NZ_JACOGF010000008.1"/>
</dbReference>
<keyword evidence="3" id="KW-0858">Xylan degradation</keyword>
<dbReference type="InterPro" id="IPR044846">
    <property type="entry name" value="GH10"/>
</dbReference>
<dbReference type="PROSITE" id="PS51760">
    <property type="entry name" value="GH10_2"/>
    <property type="match status" value="1"/>
</dbReference>
<evidence type="ECO:0000259" key="12">
    <source>
        <dbReference type="PROSITE" id="PS51760"/>
    </source>
</evidence>
<feature type="chain" id="PRO_5046383053" description="Beta-xylanase" evidence="11">
    <location>
        <begin position="24"/>
        <end position="367"/>
    </location>
</feature>
<keyword evidence="6 10" id="KW-0119">Carbohydrate metabolism</keyword>
<evidence type="ECO:0000256" key="8">
    <source>
        <dbReference type="ARBA" id="ARBA00023326"/>
    </source>
</evidence>
<dbReference type="PRINTS" id="PR00134">
    <property type="entry name" value="GLHYDRLASE10"/>
</dbReference>
<evidence type="ECO:0000313" key="13">
    <source>
        <dbReference type="EMBL" id="MBC3919047.1"/>
    </source>
</evidence>
<feature type="domain" description="GH10" evidence="12">
    <location>
        <begin position="55"/>
        <end position="363"/>
    </location>
</feature>
<evidence type="ECO:0000256" key="4">
    <source>
        <dbReference type="ARBA" id="ARBA00022729"/>
    </source>
</evidence>
<keyword evidence="5 10" id="KW-0378">Hydrolase</keyword>
<dbReference type="PANTHER" id="PTHR31490:SF88">
    <property type="entry name" value="BETA-XYLANASE"/>
    <property type="match status" value="1"/>
</dbReference>
<dbReference type="EMBL" id="JACOGF010000008">
    <property type="protein sequence ID" value="MBC3919047.1"/>
    <property type="molecule type" value="Genomic_DNA"/>
</dbReference>
<evidence type="ECO:0000256" key="10">
    <source>
        <dbReference type="RuleBase" id="RU361174"/>
    </source>
</evidence>
<dbReference type="InterPro" id="IPR017853">
    <property type="entry name" value="GH"/>
</dbReference>
<evidence type="ECO:0000256" key="9">
    <source>
        <dbReference type="PROSITE-ProRule" id="PRU10061"/>
    </source>
</evidence>
<evidence type="ECO:0000256" key="6">
    <source>
        <dbReference type="ARBA" id="ARBA00023277"/>
    </source>
</evidence>
<accession>A0ABR6ZT15</accession>
<comment type="caution">
    <text evidence="13">The sequence shown here is derived from an EMBL/GenBank/DDBJ whole genome shotgun (WGS) entry which is preliminary data.</text>
</comment>
<keyword evidence="7 10" id="KW-0326">Glycosidase</keyword>
<dbReference type="SMART" id="SM00633">
    <property type="entry name" value="Glyco_10"/>
    <property type="match status" value="1"/>
</dbReference>
<gene>
    <name evidence="13" type="ORF">H8L32_16265</name>
</gene>
<keyword evidence="4 11" id="KW-0732">Signal</keyword>
<dbReference type="Pfam" id="PF00331">
    <property type="entry name" value="Glyco_hydro_10"/>
    <property type="match status" value="1"/>
</dbReference>
<name>A0ABR6ZT15_9BURK</name>
<keyword evidence="14" id="KW-1185">Reference proteome</keyword>
<feature type="active site" description="Nucleophile" evidence="9">
    <location>
        <position position="277"/>
    </location>
</feature>
<reference evidence="13 14" key="1">
    <citation type="submission" date="2020-08" db="EMBL/GenBank/DDBJ databases">
        <title>Novel species isolated from subtropical streams in China.</title>
        <authorList>
            <person name="Lu H."/>
        </authorList>
    </citation>
    <scope>NUCLEOTIDE SEQUENCE [LARGE SCALE GENOMIC DNA]</scope>
    <source>
        <strain evidence="13 14">CY18W</strain>
    </source>
</reference>
<evidence type="ECO:0000256" key="11">
    <source>
        <dbReference type="SAM" id="SignalP"/>
    </source>
</evidence>
<proteinExistence type="inferred from homology"/>
<evidence type="ECO:0000256" key="7">
    <source>
        <dbReference type="ARBA" id="ARBA00023295"/>
    </source>
</evidence>
<dbReference type="Proteomes" id="UP000650424">
    <property type="component" value="Unassembled WGS sequence"/>
</dbReference>
<dbReference type="Gene3D" id="3.20.20.80">
    <property type="entry name" value="Glycosidases"/>
    <property type="match status" value="1"/>
</dbReference>
<evidence type="ECO:0000256" key="1">
    <source>
        <dbReference type="ARBA" id="ARBA00000681"/>
    </source>
</evidence>
<dbReference type="InterPro" id="IPR001000">
    <property type="entry name" value="GH10_dom"/>
</dbReference>
<sequence>MHKLIGRALLSLSLAGIGNAVFATEQGSDAASAVANPQPAPVLKNLAAFPVGVAVSAGDERRSLFRKTDQQALINQQFNSLVATNIMKMRYLHPAEDVFAFDDADALANYAKEHGMILHGHALVWHPDYQVPAWMKNYNGDWDAMLTNHVGQIARHFSGRVASWDVANEVIDENVPAAYRPSLFYQKMGKSYIEKAFIAAHAADPAADLYYNDFNTESVQSKLDFMLGMIDDFKARQIPIHGIGFQMHVDVDYPSIAQIRKSFREVADRGLKVRISELDVAVNKHKNLKSLTPAVAIAQKARYKEIVTAYLEEVPAAQRGGITVWGLVDGETWLSGFHKRAEWPLLFRDDYTTKPAFDGVVEALTGQ</sequence>